<dbReference type="Pfam" id="PF22663">
    <property type="entry name" value="Rhv_5"/>
    <property type="match status" value="1"/>
</dbReference>
<evidence type="ECO:0000256" key="5">
    <source>
        <dbReference type="ARBA" id="ARBA00022484"/>
    </source>
</evidence>
<sequence length="2485" mass="275196">MEDNTPLQAQAEDQLTKISRDVRETSETNLVASTPAAGIITNDSGFERVVNLDACLPTLVSSFTWTSTAAIGDILTTWQPNNEIVGTATSNQSPIPLPHALVIQNSTGFGDVNAGNNRAVGIFGVEFVRHALYRTDYVVTISTNGTIFHSGSLMAVAVPLPHVWFQQLTGTNPDANRSWTMNDILSLNQLGIFPSARLLPRSNSSVSLSLPHPGPMEHLPTSAMDLTWAVVVFVESKLKFPHTTVPSLNVLVEVTPQRAAFYGPRAPQQVYARLGSFRDQTTNPVPASEVESILEGRTNVNPGVGTFYTLSPQAIGNTYATTSRSLSFLPPRVESWHSVLSIPTLHSFFELSTTYQQGTPLFMMAVSPTANLIRNYQTNPTMGSIKVVVGNTFLANFVRYFTQWRGAIQYTLEHTGAAITAGRIILGYLPGARLPWKAGQEQPHIPTNLTAQLMNSPHIIWDLSNSTTATFTAPFAAGTTWANVTLPDYTSQITTQSSSGVLAAAILQPIVTTAANAQSLDLLMHVSAGPDFRVRFPAPVPILNQPIFNGVLDQGPEVGNLAPGERFVDEDDVMDLRNFFQQSRLYRTGITTAGGQGSITAVPLSLVTYAPSQTPATSRENAFGVFTSLFTLIRGDLLITVTTELNTSMAVSYRPPGATLSVISNTATSALPKNEQDLFLAPTTITSLRADNTAVQIRVPFPHFAPVWTTSNSRTARGDVRYKPETSQFDPGDLGTLFIAIRGQATTQTPFRVFLAIENGSFFIPRPFGPTTTTQVQPQGLLDEILKEHTALELSAALFSTLFRDDCWQRFFDSVSLDSLPWEYPEGIEWDGEWIDGEWYSLPLPGQLIASGQILRRWVTHDPTFTRAEYVKAVACQRLLAGVTDMMEFKFWAEIAATPRFEGGNGDVYYYRVNRGTYMHYGIGCGEDTISLVQVGMRAVVSRTNESAFATFLGPLPRVAWLRATSMLGHDFGPYNLHRNCSTFVEACGAPPVVNTGKWLFAGLAVAATGITIASLFQGQQPIEEVPKESYHPSPEHLWARKVLRTLRVETAVANRPVKYHPKRCVFYNKNNPFSRVVPAWFEGPISVNVVNPAIEASATMAATETATAMKALGDQVPIATAQLAQAAASVVETSNNMNQFISRLDAVIYSTVEGLKVTLPEALSEVATGVACQFASIVLKFISMALIIFGNPNPSTIAGVLGLIIADLLVLSPVRRVVINTAKTLSAKMALFVSEVLNLGCPNHVPRFFDEVDTVVENFDPDYQEYMNERREASFEGLDDFNKSIQAMKNVDWVVGKIKEIIEWAVNLIRHKQAANPKEFLAKNGNYINTLYKDSIQTASCQNVDRDLLKKRMEETKDLLDYAVIHNVPSATNILSRTLSNYNQTDRKLIASENNPRPEPLVVYIHGVPGVGKSILSNVISSAYCHKHGLKLRDSVYSQPPSSEFFDGYTGQPVHVLDDFCQNTDGEDVKTFCQMVSTVRFTPPMASLEEKGVNYCSKLILATSNMASPHSNEIRTPVALERRCYFKVKTILNPDFAADGVLDVHQAFQNVGPAKKPYFKYDTPYFNGSAVTFLLSVGGRYESQSLDAYQLMDRIFEELTRRETTSSEVMQALFEAPGVLPHLCKDLKNCFENCRRIHFSNDSKVWHQDFPTVEDKNKFVRSHYPDTTGVKAIRTCPCSDPYCGKIQLDDKPFIFPSRSIREAFLYEHGDLPREREPFFVPTVKEKCLYERVEQMETVTKFSIAATVLSAIGSLVGLVVYFLRRKKDVEEQGPYSGLPKGKPAPTFRKIKHKTVSYEGGLPQIYSKINANCFSIHFVSANPYSLTALGLKENMFVTNHHALAGATKVECFGRSFDVEDLKPERLVRGEDPTDLVLCKLPIKSHTFKDITRFLPRRKDKYPVSEAILLSRTNSLPLNVSALDLNFGATTQVGDLTFPKVISYKATTMSGLCGSPLVTVLGPRERILGIHFAGTGSVGFSCPLYYEDILPEFEGIVRKIATLEKPLHIPRRTTLRPSPAYGAFPIEKGPAPLTNRDPRLDEGVNLDDSVFSKHAVIEMRTGREHRPIQGEQNYKFCEVNDSGWRNLEAGMEYVVSKIMKNLGVSKFEPVSVLEAVNGYGFMDGMDMGQSPGYPRNAQGVSRRSCFDLTPEGWMPTEELMAEVDKALKDPSDFYFSTFLKDELRGRDKIAVGGTRIVDGDALPRIIAMRVVFSQFFEKMLVKNGPEVFSAVGCNPDISWTLYYHHFSRFKNCFDIDYKAFDSTQPKKAFELMAKALKPYFSVDPTPYIMSLACSKHIFGDTVYEMEGGMPSGCVGTSIFNSINNSAFIASAILSMGMDPEDFSWICYGDDVIIGSDVDGLPQKIADFYHAETCLRITPASKSGSFPEVSTLADVTFLKRGFQPDSSETHLIHPVMDQNALEQSVMWMTDGPFQQKFDSLCLLAYHGGRKAYEEFVDAVVEKCRTRGEIVVAKPFSYLMTLWYSLFFR</sequence>
<dbReference type="RefSeq" id="YP_009362314.1">
    <property type="nucleotide sequence ID" value="NC_034617.1"/>
</dbReference>
<evidence type="ECO:0000256" key="10">
    <source>
        <dbReference type="ARBA" id="ARBA00022581"/>
    </source>
</evidence>
<keyword evidence="9" id="KW-0167">Capsid protein</keyword>
<dbReference type="SUPFAM" id="SSF88633">
    <property type="entry name" value="Positive stranded ssRNA viruses"/>
    <property type="match status" value="2"/>
</dbReference>
<dbReference type="GO" id="GO:0044162">
    <property type="term" value="C:host cell cytoplasmic vesicle membrane"/>
    <property type="evidence" value="ECO:0007669"/>
    <property type="project" value="UniProtKB-SubCell"/>
</dbReference>
<comment type="subcellular location">
    <subcellularLocation>
        <location evidence="1">Host cytoplasmic vesicle membrane</location>
        <topology evidence="1">Peripheral membrane protein</topology>
        <orientation evidence="1">Cytoplasmic side</orientation>
    </subcellularLocation>
    <subcellularLocation>
        <location evidence="2">Virion</location>
    </subcellularLocation>
</comment>
<keyword evidence="24" id="KW-0693">Viral RNA replication</keyword>
<dbReference type="InterPro" id="IPR000605">
    <property type="entry name" value="Helicase_SF3_ssDNA/RNA_vir"/>
</dbReference>
<proteinExistence type="predicted"/>
<keyword evidence="10" id="KW-0945">Host-virus interaction</keyword>
<evidence type="ECO:0000256" key="23">
    <source>
        <dbReference type="ARBA" id="ARBA00022870"/>
    </source>
</evidence>
<dbReference type="Pfam" id="PF00073">
    <property type="entry name" value="Rhv"/>
    <property type="match status" value="2"/>
</dbReference>
<name>A0A1X9VLI8_9PICO</name>
<keyword evidence="25" id="KW-1182">Viral ion channel</keyword>
<evidence type="ECO:0000256" key="11">
    <source>
        <dbReference type="ARBA" id="ARBA00022670"/>
    </source>
</evidence>
<dbReference type="GO" id="GO:0039618">
    <property type="term" value="C:T=pseudo3 icosahedral viral capsid"/>
    <property type="evidence" value="ECO:0007669"/>
    <property type="project" value="UniProtKB-KW"/>
</dbReference>
<evidence type="ECO:0000256" key="28">
    <source>
        <dbReference type="ARBA" id="ARBA00023200"/>
    </source>
</evidence>
<keyword evidence="27" id="KW-0472">Membrane</keyword>
<evidence type="ECO:0000259" key="32">
    <source>
        <dbReference type="PROSITE" id="PS50507"/>
    </source>
</evidence>
<evidence type="ECO:0000256" key="2">
    <source>
        <dbReference type="ARBA" id="ARBA00004328"/>
    </source>
</evidence>
<dbReference type="GO" id="GO:0005198">
    <property type="term" value="F:structural molecule activity"/>
    <property type="evidence" value="ECO:0007669"/>
    <property type="project" value="InterPro"/>
</dbReference>
<dbReference type="GO" id="GO:0005524">
    <property type="term" value="F:ATP binding"/>
    <property type="evidence" value="ECO:0007669"/>
    <property type="project" value="UniProtKB-KW"/>
</dbReference>
<feature type="domain" description="SF3 helicase" evidence="33">
    <location>
        <begin position="1377"/>
        <end position="1544"/>
    </location>
</feature>
<keyword evidence="6" id="KW-1036">Host cytoplasmic vesicle</keyword>
<dbReference type="GO" id="GO:0015267">
    <property type="term" value="F:channel activity"/>
    <property type="evidence" value="ECO:0007669"/>
    <property type="project" value="UniProtKB-KW"/>
</dbReference>
<dbReference type="GO" id="GO:0006351">
    <property type="term" value="P:DNA-templated transcription"/>
    <property type="evidence" value="ECO:0007669"/>
    <property type="project" value="InterPro"/>
</dbReference>
<keyword evidence="8" id="KW-0597">Phosphoprotein</keyword>
<dbReference type="GeneID" id="32878139"/>
<evidence type="ECO:0000256" key="20">
    <source>
        <dbReference type="ARBA" id="ARBA00022807"/>
    </source>
</evidence>
<evidence type="ECO:0000256" key="14">
    <source>
        <dbReference type="ARBA" id="ARBA00022706"/>
    </source>
</evidence>
<evidence type="ECO:0000256" key="19">
    <source>
        <dbReference type="ARBA" id="ARBA00022806"/>
    </source>
</evidence>
<evidence type="ECO:0000256" key="4">
    <source>
        <dbReference type="ARBA" id="ARBA00022448"/>
    </source>
</evidence>
<evidence type="ECO:0000256" key="30">
    <source>
        <dbReference type="ARBA" id="ARBA00023296"/>
    </source>
</evidence>
<keyword evidence="21" id="KW-0067">ATP-binding</keyword>
<dbReference type="CDD" id="cd00205">
    <property type="entry name" value="rhv_like"/>
    <property type="match status" value="2"/>
</dbReference>
<keyword evidence="5" id="KW-0696">RNA-directed RNA polymerase</keyword>
<dbReference type="GO" id="GO:0003968">
    <property type="term" value="F:RNA-directed RNA polymerase activity"/>
    <property type="evidence" value="ECO:0007669"/>
    <property type="project" value="UniProtKB-KW"/>
</dbReference>
<dbReference type="EMBL" id="KY488458">
    <property type="protein sequence ID" value="ARR73563.1"/>
    <property type="molecule type" value="Genomic_RNA"/>
</dbReference>
<dbReference type="InterPro" id="IPR059138">
    <property type="entry name" value="Pico_VP1"/>
</dbReference>
<dbReference type="InterPro" id="IPR000199">
    <property type="entry name" value="Peptidase_C3A/C3B_picornavir"/>
</dbReference>
<evidence type="ECO:0000256" key="25">
    <source>
        <dbReference type="ARBA" id="ARBA00023039"/>
    </source>
</evidence>
<evidence type="ECO:0000256" key="12">
    <source>
        <dbReference type="ARBA" id="ARBA00022679"/>
    </source>
</evidence>
<dbReference type="PROSITE" id="PS51218">
    <property type="entry name" value="SF3_HELICASE_2"/>
    <property type="match status" value="1"/>
</dbReference>
<dbReference type="Gene3D" id="2.60.120.20">
    <property type="match status" value="3"/>
</dbReference>
<feature type="domain" description="RdRp catalytic" evidence="32">
    <location>
        <begin position="2248"/>
        <end position="2361"/>
    </location>
</feature>
<dbReference type="SUPFAM" id="SSF50494">
    <property type="entry name" value="Trypsin-like serine proteases"/>
    <property type="match status" value="1"/>
</dbReference>
<keyword evidence="13" id="KW-0548">Nucleotidyltransferase</keyword>
<keyword evidence="18" id="KW-1161">Viral attachment to host cell</keyword>
<keyword evidence="28" id="KW-1035">Host cytoplasm</keyword>
<dbReference type="GO" id="GO:0039694">
    <property type="term" value="P:viral RNA genome replication"/>
    <property type="evidence" value="ECO:0007669"/>
    <property type="project" value="InterPro"/>
</dbReference>
<evidence type="ECO:0000256" key="1">
    <source>
        <dbReference type="ARBA" id="ARBA00004295"/>
    </source>
</evidence>
<keyword evidence="12" id="KW-0808">Transferase</keyword>
<evidence type="ECO:0000256" key="21">
    <source>
        <dbReference type="ARBA" id="ARBA00022840"/>
    </source>
</evidence>
<dbReference type="GO" id="GO:0003724">
    <property type="term" value="F:RNA helicase activity"/>
    <property type="evidence" value="ECO:0007669"/>
    <property type="project" value="InterPro"/>
</dbReference>
<dbReference type="Gene3D" id="1.20.960.20">
    <property type="match status" value="1"/>
</dbReference>
<evidence type="ECO:0000256" key="22">
    <source>
        <dbReference type="ARBA" id="ARBA00022844"/>
    </source>
</evidence>
<keyword evidence="15" id="KW-0519">Myristate</keyword>
<evidence type="ECO:0000256" key="13">
    <source>
        <dbReference type="ARBA" id="ARBA00022695"/>
    </source>
</evidence>
<evidence type="ECO:0000256" key="3">
    <source>
        <dbReference type="ARBA" id="ARBA00020107"/>
    </source>
</evidence>
<keyword evidence="30" id="KW-1160">Virus entry into host cell</keyword>
<keyword evidence="29" id="KW-0449">Lipoprotein</keyword>
<keyword evidence="26" id="KW-0406">Ion transport</keyword>
<evidence type="ECO:0000256" key="16">
    <source>
        <dbReference type="ARBA" id="ARBA00022741"/>
    </source>
</evidence>
<evidence type="ECO:0000259" key="34">
    <source>
        <dbReference type="PROSITE" id="PS51874"/>
    </source>
</evidence>
<keyword evidence="16" id="KW-0547">Nucleotide-binding</keyword>
<evidence type="ECO:0000313" key="36">
    <source>
        <dbReference type="Proteomes" id="UP000207746"/>
    </source>
</evidence>
<dbReference type="Pfam" id="PF00910">
    <property type="entry name" value="RNA_helicase"/>
    <property type="match status" value="1"/>
</dbReference>
<evidence type="ECO:0000256" key="6">
    <source>
        <dbReference type="ARBA" id="ARBA00022488"/>
    </source>
</evidence>
<evidence type="ECO:0000256" key="17">
    <source>
        <dbReference type="ARBA" id="ARBA00022801"/>
    </source>
</evidence>
<keyword evidence="23" id="KW-1043">Host membrane</keyword>
<keyword evidence="20" id="KW-0788">Thiol protease</keyword>
<dbReference type="KEGG" id="vg:32878139"/>
<keyword evidence="4" id="KW-0813">Transport</keyword>
<dbReference type="InterPro" id="IPR014759">
    <property type="entry name" value="Helicase_SF3_ssRNA_vir"/>
</dbReference>
<feature type="domain" description="Peptidase C3" evidence="34">
    <location>
        <begin position="1798"/>
        <end position="1987"/>
    </location>
</feature>
<dbReference type="InterPro" id="IPR043504">
    <property type="entry name" value="Peptidase_S1_PA_chymotrypsin"/>
</dbReference>
<keyword evidence="36" id="KW-1185">Reference proteome</keyword>
<dbReference type="InterPro" id="IPR029053">
    <property type="entry name" value="Viral_coat"/>
</dbReference>
<dbReference type="PRINTS" id="PR00918">
    <property type="entry name" value="CALICVIRUSNS"/>
</dbReference>
<dbReference type="Gene3D" id="3.30.70.270">
    <property type="match status" value="1"/>
</dbReference>
<evidence type="ECO:0000256" key="15">
    <source>
        <dbReference type="ARBA" id="ARBA00022707"/>
    </source>
</evidence>
<dbReference type="SUPFAM" id="SSF56672">
    <property type="entry name" value="DNA/RNA polymerases"/>
    <property type="match status" value="1"/>
</dbReference>
<dbReference type="InterPro" id="IPR044067">
    <property type="entry name" value="PCV_3C_PRO"/>
</dbReference>
<evidence type="ECO:0000256" key="8">
    <source>
        <dbReference type="ARBA" id="ARBA00022553"/>
    </source>
</evidence>
<evidence type="ECO:0000256" key="27">
    <source>
        <dbReference type="ARBA" id="ARBA00023136"/>
    </source>
</evidence>
<dbReference type="InterPro" id="IPR043128">
    <property type="entry name" value="Rev_trsase/Diguanyl_cyclase"/>
</dbReference>
<protein>
    <recommendedName>
        <fullName evidence="3">Genome polyprotein</fullName>
    </recommendedName>
</protein>
<dbReference type="GO" id="GO:0046718">
    <property type="term" value="P:symbiont entry into host cell"/>
    <property type="evidence" value="ECO:0007669"/>
    <property type="project" value="UniProtKB-KW"/>
</dbReference>
<evidence type="ECO:0000256" key="24">
    <source>
        <dbReference type="ARBA" id="ARBA00022953"/>
    </source>
</evidence>
<dbReference type="Gene3D" id="2.40.10.10">
    <property type="entry name" value="Trypsin-like serine proteases"/>
    <property type="match status" value="2"/>
</dbReference>
<evidence type="ECO:0000256" key="31">
    <source>
        <dbReference type="ARBA" id="ARBA00023303"/>
    </source>
</evidence>
<keyword evidence="7" id="KW-0191">Covalent protein-RNA linkage</keyword>
<dbReference type="InterPro" id="IPR004004">
    <property type="entry name" value="Helic/Pol/Pept_Calicivir-typ"/>
</dbReference>
<dbReference type="PROSITE" id="PS50507">
    <property type="entry name" value="RDRP_SSRNA_POS"/>
    <property type="match status" value="1"/>
</dbReference>
<dbReference type="GO" id="GO:0006508">
    <property type="term" value="P:proteolysis"/>
    <property type="evidence" value="ECO:0007669"/>
    <property type="project" value="UniProtKB-KW"/>
</dbReference>
<keyword evidence="19" id="KW-0347">Helicase</keyword>
<reference evidence="35 36" key="1">
    <citation type="journal article" date="2017" name="Arch. Virol.">
        <title>Genome characterization of a novel megrivirus-related avian picornavirus from a carnivorous wild bird, western marsh harrier (Circus aeruginosus).</title>
        <authorList>
            <person name="Boros A."/>
            <person name="Pankovics P."/>
            <person name="Matics R."/>
            <person name="Adonyi A."/>
            <person name="Bolba N."/>
            <person name="Phan T.G."/>
            <person name="Delwart E."/>
            <person name="Reuter G."/>
        </authorList>
    </citation>
    <scope>NUCLEOTIDE SEQUENCE [LARGE SCALE GENOMIC DNA]</scope>
    <source>
        <strain evidence="36">harrier/MR-01/HUN/2014</strain>
    </source>
</reference>
<evidence type="ECO:0000256" key="26">
    <source>
        <dbReference type="ARBA" id="ARBA00023065"/>
    </source>
</evidence>
<evidence type="ECO:0000256" key="18">
    <source>
        <dbReference type="ARBA" id="ARBA00022804"/>
    </source>
</evidence>
<dbReference type="PROSITE" id="PS51874">
    <property type="entry name" value="PCV_3C_PRO"/>
    <property type="match status" value="1"/>
</dbReference>
<dbReference type="InterPro" id="IPR009003">
    <property type="entry name" value="Peptidase_S1_PA"/>
</dbReference>
<dbReference type="Proteomes" id="UP000207746">
    <property type="component" value="Segment"/>
</dbReference>
<dbReference type="InterPro" id="IPR001676">
    <property type="entry name" value="Picornavirus_capsid"/>
</dbReference>
<dbReference type="Pfam" id="PF00548">
    <property type="entry name" value="Peptidase_C3"/>
    <property type="match status" value="1"/>
</dbReference>
<dbReference type="GO" id="GO:0034220">
    <property type="term" value="P:monoatomic ion transmembrane transport"/>
    <property type="evidence" value="ECO:0007669"/>
    <property type="project" value="UniProtKB-KW"/>
</dbReference>
<keyword evidence="17" id="KW-0378">Hydrolase</keyword>
<dbReference type="InterPro" id="IPR033703">
    <property type="entry name" value="Rhv-like"/>
</dbReference>
<keyword evidence="22" id="KW-0946">Virion</keyword>
<dbReference type="InterPro" id="IPR001205">
    <property type="entry name" value="RNA-dir_pol_C"/>
</dbReference>
<dbReference type="GO" id="GO:0004197">
    <property type="term" value="F:cysteine-type endopeptidase activity"/>
    <property type="evidence" value="ECO:0007669"/>
    <property type="project" value="InterPro"/>
</dbReference>
<evidence type="ECO:0000256" key="29">
    <source>
        <dbReference type="ARBA" id="ARBA00023288"/>
    </source>
</evidence>
<dbReference type="InterPro" id="IPR043502">
    <property type="entry name" value="DNA/RNA_pol_sf"/>
</dbReference>
<keyword evidence="11" id="KW-0645">Protease</keyword>
<dbReference type="GO" id="GO:0019062">
    <property type="term" value="P:virion attachment to host cell"/>
    <property type="evidence" value="ECO:0007669"/>
    <property type="project" value="UniProtKB-KW"/>
</dbReference>
<evidence type="ECO:0000256" key="7">
    <source>
        <dbReference type="ARBA" id="ARBA00022520"/>
    </source>
</evidence>
<keyword evidence="31" id="KW-0407">Ion channel</keyword>
<accession>A0A1X9VLI8</accession>
<evidence type="ECO:0000256" key="9">
    <source>
        <dbReference type="ARBA" id="ARBA00022561"/>
    </source>
</evidence>
<organism evidence="35 36">
    <name type="scientific">megrivirus D1</name>
    <dbReference type="NCBI Taxonomy" id="2870375"/>
    <lineage>
        <taxon>Viruses</taxon>
        <taxon>Riboviria</taxon>
        <taxon>Orthornavirae</taxon>
        <taxon>Pisuviricota</taxon>
        <taxon>Pisoniviricetes</taxon>
        <taxon>Picornavirales</taxon>
        <taxon>Picornaviridae</taxon>
        <taxon>Kodimesavirinae</taxon>
        <taxon>Megrivirus</taxon>
        <taxon>Megrivirus deharri</taxon>
        <taxon>Megrivirus D</taxon>
    </lineage>
</organism>
<evidence type="ECO:0000259" key="33">
    <source>
        <dbReference type="PROSITE" id="PS51218"/>
    </source>
</evidence>
<dbReference type="Pfam" id="PF00680">
    <property type="entry name" value="RdRP_1"/>
    <property type="match status" value="1"/>
</dbReference>
<keyword evidence="14" id="KW-1143">T=pseudo3 icosahedral capsid protein</keyword>
<dbReference type="GO" id="GO:0003723">
    <property type="term" value="F:RNA binding"/>
    <property type="evidence" value="ECO:0007669"/>
    <property type="project" value="InterPro"/>
</dbReference>
<evidence type="ECO:0000313" key="35">
    <source>
        <dbReference type="EMBL" id="ARR73563.1"/>
    </source>
</evidence>
<dbReference type="InterPro" id="IPR007094">
    <property type="entry name" value="RNA-dir_pol_PSvirus"/>
</dbReference>